<dbReference type="EC" id="2.7.1.158" evidence="1 6"/>
<dbReference type="Proteomes" id="UP000824469">
    <property type="component" value="Unassembled WGS sequence"/>
</dbReference>
<evidence type="ECO:0000256" key="5">
    <source>
        <dbReference type="ARBA" id="ARBA00022840"/>
    </source>
</evidence>
<dbReference type="Gene3D" id="3.30.200.110">
    <property type="entry name" value="Inositol-pentakisphosphate 2-kinase, N-lobe"/>
    <property type="match status" value="1"/>
</dbReference>
<keyword evidence="5 6" id="KW-0067">ATP-binding</keyword>
<evidence type="ECO:0000256" key="3">
    <source>
        <dbReference type="ARBA" id="ARBA00022741"/>
    </source>
</evidence>
<comment type="function">
    <text evidence="6">Phosphorylates Ins(1,3,4,5,6)P5 at position 2 to form Ins(1,2,3,4,5,6)P6 (InsP6 or phytate).</text>
</comment>
<dbReference type="GO" id="GO:0032958">
    <property type="term" value="P:inositol phosphate biosynthetic process"/>
    <property type="evidence" value="ECO:0007669"/>
    <property type="project" value="TreeGrafter"/>
</dbReference>
<accession>A0AA38LC80</accession>
<evidence type="ECO:0000256" key="1">
    <source>
        <dbReference type="ARBA" id="ARBA00012023"/>
    </source>
</evidence>
<protein>
    <recommendedName>
        <fullName evidence="1 6">Inositol-pentakisphosphate 2-kinase</fullName>
        <ecNumber evidence="1 6">2.7.1.158</ecNumber>
    </recommendedName>
</protein>
<dbReference type="GO" id="GO:0005524">
    <property type="term" value="F:ATP binding"/>
    <property type="evidence" value="ECO:0007669"/>
    <property type="project" value="UniProtKB-KW"/>
</dbReference>
<dbReference type="Pfam" id="PF06090">
    <property type="entry name" value="Ins_P5_2-kin"/>
    <property type="match status" value="1"/>
</dbReference>
<comment type="domain">
    <text evidence="6">The EXKPK motif is conserved in inositol-pentakisphosphate 2-kinases of both family 1 and 2.</text>
</comment>
<keyword evidence="8" id="KW-1185">Reference proteome</keyword>
<evidence type="ECO:0000256" key="6">
    <source>
        <dbReference type="RuleBase" id="RU364126"/>
    </source>
</evidence>
<dbReference type="InterPro" id="IPR009286">
    <property type="entry name" value="Ins_P5_2-kin"/>
</dbReference>
<comment type="caution">
    <text evidence="7">The sequence shown here is derived from an EMBL/GenBank/DDBJ whole genome shotgun (WGS) entry which is preliminary data.</text>
</comment>
<gene>
    <name evidence="7" type="ORF">KI387_021288</name>
</gene>
<evidence type="ECO:0000313" key="8">
    <source>
        <dbReference type="Proteomes" id="UP000824469"/>
    </source>
</evidence>
<dbReference type="OMA" id="HRQHCIV"/>
<evidence type="ECO:0000256" key="4">
    <source>
        <dbReference type="ARBA" id="ARBA00022777"/>
    </source>
</evidence>
<dbReference type="GO" id="GO:0035299">
    <property type="term" value="F:inositol-1,3,4,5,6-pentakisphosphate 2-kinase activity"/>
    <property type="evidence" value="ECO:0007669"/>
    <property type="project" value="UniProtKB-EC"/>
</dbReference>
<dbReference type="GO" id="GO:0005634">
    <property type="term" value="C:nucleus"/>
    <property type="evidence" value="ECO:0007669"/>
    <property type="project" value="TreeGrafter"/>
</dbReference>
<sequence>MVLLLEAKDAEEWEYRGEGAANVVMVYHGTSLDFLGKVLRVQKTAPMVPNGCSLEMNASLLSTEEQALWSDLREVVAVNLKELLAQAYAQHVIGSLLGSDHVDPGTPVCVSKEFLEALDQNIYDRRPSWRIEATKINLQSGFALLMSDHASFSQGLNGATQCISVEIKPKCGFLPCSKFISSENHLKRSVSRFAMHQHLKFSQQKVACISKYSPLDLFSESRDRIHQAIGELFETPQNNLRIFLNGSLVFGGLGGYAEEGLLNGSITELAVKNLEGLLENVISCQKGECMACFKDLITESLLQSGILSKLLQVQKMDMYDIEGAVHAYFNIIKEPCQICTHSSEEEGNISITEKKTAMPNEPMKKCTEENYSFIDSLSSENKSNPDNHMQNHIHEYFNSLSLEESRKIVRDFLIATTAKDCSLMLTFQPVHQHAMDVNSLDGNNLIYLTATNQTFRYKACGLVDALLFP</sequence>
<dbReference type="PANTHER" id="PTHR14456:SF2">
    <property type="entry name" value="INOSITOL-PENTAKISPHOSPHATE 2-KINASE"/>
    <property type="match status" value="1"/>
</dbReference>
<comment type="catalytic activity">
    <reaction evidence="6">
        <text>1D-myo-inositol 1,3,4,5,6-pentakisphosphate + ATP = 1D-myo-inositol hexakisphosphate + ADP + H(+)</text>
        <dbReference type="Rhea" id="RHEA:20313"/>
        <dbReference type="ChEBI" id="CHEBI:15378"/>
        <dbReference type="ChEBI" id="CHEBI:30616"/>
        <dbReference type="ChEBI" id="CHEBI:57733"/>
        <dbReference type="ChEBI" id="CHEBI:58130"/>
        <dbReference type="ChEBI" id="CHEBI:456216"/>
        <dbReference type="EC" id="2.7.1.158"/>
    </reaction>
</comment>
<dbReference type="PANTHER" id="PTHR14456">
    <property type="entry name" value="INOSITOL POLYPHOSPHATE KINASE 1"/>
    <property type="match status" value="1"/>
</dbReference>
<keyword evidence="4 6" id="KW-0418">Kinase</keyword>
<name>A0AA38LC80_TAXCH</name>
<dbReference type="AlphaFoldDB" id="A0AA38LC80"/>
<dbReference type="InterPro" id="IPR043001">
    <property type="entry name" value="IP5_2-K_N_lobe"/>
</dbReference>
<keyword evidence="3 6" id="KW-0547">Nucleotide-binding</keyword>
<evidence type="ECO:0000313" key="7">
    <source>
        <dbReference type="EMBL" id="KAH9319519.1"/>
    </source>
</evidence>
<organism evidence="7 8">
    <name type="scientific">Taxus chinensis</name>
    <name type="common">Chinese yew</name>
    <name type="synonym">Taxus wallichiana var. chinensis</name>
    <dbReference type="NCBI Taxonomy" id="29808"/>
    <lineage>
        <taxon>Eukaryota</taxon>
        <taxon>Viridiplantae</taxon>
        <taxon>Streptophyta</taxon>
        <taxon>Embryophyta</taxon>
        <taxon>Tracheophyta</taxon>
        <taxon>Spermatophyta</taxon>
        <taxon>Pinopsida</taxon>
        <taxon>Pinidae</taxon>
        <taxon>Conifers II</taxon>
        <taxon>Cupressales</taxon>
        <taxon>Taxaceae</taxon>
        <taxon>Taxus</taxon>
    </lineage>
</organism>
<proteinExistence type="predicted"/>
<dbReference type="EMBL" id="JAHRHJ020000004">
    <property type="protein sequence ID" value="KAH9319519.1"/>
    <property type="molecule type" value="Genomic_DNA"/>
</dbReference>
<reference evidence="7 8" key="1">
    <citation type="journal article" date="2021" name="Nat. Plants">
        <title>The Taxus genome provides insights into paclitaxel biosynthesis.</title>
        <authorList>
            <person name="Xiong X."/>
            <person name="Gou J."/>
            <person name="Liao Q."/>
            <person name="Li Y."/>
            <person name="Zhou Q."/>
            <person name="Bi G."/>
            <person name="Li C."/>
            <person name="Du R."/>
            <person name="Wang X."/>
            <person name="Sun T."/>
            <person name="Guo L."/>
            <person name="Liang H."/>
            <person name="Lu P."/>
            <person name="Wu Y."/>
            <person name="Zhang Z."/>
            <person name="Ro D.K."/>
            <person name="Shang Y."/>
            <person name="Huang S."/>
            <person name="Yan J."/>
        </authorList>
    </citation>
    <scope>NUCLEOTIDE SEQUENCE [LARGE SCALE GENOMIC DNA]</scope>
    <source>
        <strain evidence="7">Ta-2019</strain>
    </source>
</reference>
<keyword evidence="2 6" id="KW-0808">Transferase</keyword>
<evidence type="ECO:0000256" key="2">
    <source>
        <dbReference type="ARBA" id="ARBA00022679"/>
    </source>
</evidence>